<feature type="region of interest" description="Disordered" evidence="1">
    <location>
        <begin position="95"/>
        <end position="121"/>
    </location>
</feature>
<keyword evidence="4" id="KW-1185">Reference proteome</keyword>
<organism evidence="3 4">
    <name type="scientific">Streptomyces zhihengii</name>
    <dbReference type="NCBI Taxonomy" id="1818004"/>
    <lineage>
        <taxon>Bacteria</taxon>
        <taxon>Bacillati</taxon>
        <taxon>Actinomycetota</taxon>
        <taxon>Actinomycetes</taxon>
        <taxon>Kitasatosporales</taxon>
        <taxon>Streptomycetaceae</taxon>
        <taxon>Streptomyces</taxon>
    </lineage>
</organism>
<evidence type="ECO:0008006" key="5">
    <source>
        <dbReference type="Google" id="ProtNLM"/>
    </source>
</evidence>
<evidence type="ECO:0000256" key="1">
    <source>
        <dbReference type="SAM" id="MobiDB-lite"/>
    </source>
</evidence>
<evidence type="ECO:0000313" key="3">
    <source>
        <dbReference type="EMBL" id="MBM9619604.1"/>
    </source>
</evidence>
<feature type="region of interest" description="Disordered" evidence="1">
    <location>
        <begin position="30"/>
        <end position="83"/>
    </location>
</feature>
<dbReference type="EMBL" id="JAFEJA010000001">
    <property type="protein sequence ID" value="MBM9619604.1"/>
    <property type="molecule type" value="Genomic_DNA"/>
</dbReference>
<comment type="caution">
    <text evidence="3">The sequence shown here is derived from an EMBL/GenBank/DDBJ whole genome shotgun (WGS) entry which is preliminary data.</text>
</comment>
<evidence type="ECO:0000256" key="2">
    <source>
        <dbReference type="SAM" id="SignalP"/>
    </source>
</evidence>
<proteinExistence type="predicted"/>
<dbReference type="Proteomes" id="UP000664109">
    <property type="component" value="Unassembled WGS sequence"/>
</dbReference>
<feature type="compositionally biased region" description="Basic and acidic residues" evidence="1">
    <location>
        <begin position="37"/>
        <end position="47"/>
    </location>
</feature>
<name>A0ABS2UQM8_9ACTN</name>
<sequence>MSTGTRRTVRNTARRVAAAATAAVLGVGALTACQDDEPARDGGKDGGRPAASASAPEGDATPSPESSAPAAAGDSPPSSGKVLTEDGLAKAALTTGEVAGFEVTPMQGGEEPGTEKSDDPACAPLAAVINGAPRPAASATVYRTAVDTREEGEETQTVVTLILTSHPDGGAEQVLSSVRTAVGACAKGFTARGGDGVSTYSEVKTVRGVAAGDDSVAYQVTGALGGDKIPLVFHVVRRGATVVTFYTADFVGGPPPTVPDELIRKQTARLP</sequence>
<feature type="signal peptide" evidence="2">
    <location>
        <begin position="1"/>
        <end position="22"/>
    </location>
</feature>
<protein>
    <recommendedName>
        <fullName evidence="5">Lipoprotein</fullName>
    </recommendedName>
</protein>
<feature type="compositionally biased region" description="Low complexity" evidence="1">
    <location>
        <begin position="60"/>
        <end position="79"/>
    </location>
</feature>
<accession>A0ABS2UQM8</accession>
<evidence type="ECO:0000313" key="4">
    <source>
        <dbReference type="Proteomes" id="UP000664109"/>
    </source>
</evidence>
<keyword evidence="2" id="KW-0732">Signal</keyword>
<dbReference type="PROSITE" id="PS51257">
    <property type="entry name" value="PROKAR_LIPOPROTEIN"/>
    <property type="match status" value="1"/>
</dbReference>
<dbReference type="RefSeq" id="WP_205373718.1">
    <property type="nucleotide sequence ID" value="NZ_JAFEJA010000001.1"/>
</dbReference>
<feature type="chain" id="PRO_5045088052" description="Lipoprotein" evidence="2">
    <location>
        <begin position="23"/>
        <end position="271"/>
    </location>
</feature>
<reference evidence="3 4" key="1">
    <citation type="journal article" date="2016" name="Arch. Microbiol.">
        <title>Streptomyces zhihengii sp. nov., isolated from rhizospheric soil of Psammosilene tunicoides.</title>
        <authorList>
            <person name="Huang M.J."/>
            <person name="Fei J.J."/>
            <person name="Salam N."/>
            <person name="Kim C.J."/>
            <person name="Hozzein W.N."/>
            <person name="Xiao M."/>
            <person name="Huang H.Q."/>
            <person name="Li W.J."/>
        </authorList>
    </citation>
    <scope>NUCLEOTIDE SEQUENCE [LARGE SCALE GENOMIC DNA]</scope>
    <source>
        <strain evidence="3 4">YIM T102</strain>
    </source>
</reference>
<gene>
    <name evidence="3" type="ORF">JE024_12845</name>
</gene>